<name>N9Y2D9_9CLOT</name>
<gene>
    <name evidence="2" type="ORF">HMPREF1092_01242</name>
</gene>
<dbReference type="AlphaFoldDB" id="N9Y2D9"/>
<dbReference type="HOGENOM" id="CLU_985910_0_0_9"/>
<comment type="caution">
    <text evidence="2">The sequence shown here is derived from an EMBL/GenBank/DDBJ whole genome shotgun (WGS) entry which is preliminary data.</text>
</comment>
<evidence type="ECO:0000313" key="3">
    <source>
        <dbReference type="Proteomes" id="UP000013097"/>
    </source>
</evidence>
<dbReference type="EMBL" id="AGYT01000008">
    <property type="protein sequence ID" value="ENZ02007.1"/>
    <property type="molecule type" value="Genomic_DNA"/>
</dbReference>
<organism evidence="2 3">
    <name type="scientific">Clostridium thermobutyricum</name>
    <dbReference type="NCBI Taxonomy" id="29372"/>
    <lineage>
        <taxon>Bacteria</taxon>
        <taxon>Bacillati</taxon>
        <taxon>Bacillota</taxon>
        <taxon>Clostridia</taxon>
        <taxon>Eubacteriales</taxon>
        <taxon>Clostridiaceae</taxon>
        <taxon>Clostridium</taxon>
    </lineage>
</organism>
<dbReference type="RefSeq" id="WP_002597743.1">
    <property type="nucleotide sequence ID" value="NZ_KB850956.1"/>
</dbReference>
<sequence>MRQALYLNDGEKKLILAESITKAEYEEIYKGKLFCPINGCSAEVAHKERQKGGETSYFSTLPNSEHIENCPNKVDRDGERARRISIEGVGGVELNESHARNVIRDTYKLATGKKKKSSERKQSKSKSSITSDKNSVSEVKTTIAGGGVIGKRSADKQPYIYKKSVSDFLISPIDIYSVYGEVESIDISDEEVIFTIKDSKNKLSIHAGNPFKINYPQEFKLLNAFKMYFDSNRNSPVICVCICISKSTPNGIVAEVMDYRNIYINNLNLTQVINYMNQHTLI</sequence>
<evidence type="ECO:0000313" key="2">
    <source>
        <dbReference type="EMBL" id="ENZ02007.1"/>
    </source>
</evidence>
<dbReference type="PATRIC" id="fig|999411.4.peg.1217"/>
<dbReference type="Proteomes" id="UP000013097">
    <property type="component" value="Unassembled WGS sequence"/>
</dbReference>
<proteinExistence type="predicted"/>
<keyword evidence="3" id="KW-1185">Reference proteome</keyword>
<feature type="region of interest" description="Disordered" evidence="1">
    <location>
        <begin position="111"/>
        <end position="136"/>
    </location>
</feature>
<dbReference type="eggNOG" id="ENOG5030BZU">
    <property type="taxonomic scope" value="Bacteria"/>
</dbReference>
<reference evidence="2 3" key="1">
    <citation type="submission" date="2013-01" db="EMBL/GenBank/DDBJ databases">
        <title>The Genome Sequence of Clostridium colicanis 209318.</title>
        <authorList>
            <consortium name="The Broad Institute Genome Sequencing Platform"/>
            <person name="Earl A."/>
            <person name="Ward D."/>
            <person name="Feldgarden M."/>
            <person name="Gevers D."/>
            <person name="Courvalin P."/>
            <person name="Lambert T."/>
            <person name="Walker B."/>
            <person name="Young S.K."/>
            <person name="Zeng Q."/>
            <person name="Gargeya S."/>
            <person name="Fitzgerald M."/>
            <person name="Haas B."/>
            <person name="Abouelleil A."/>
            <person name="Alvarado L."/>
            <person name="Arachchi H.M."/>
            <person name="Berlin A.M."/>
            <person name="Chapman S.B."/>
            <person name="Dewar J."/>
            <person name="Goldberg J."/>
            <person name="Griggs A."/>
            <person name="Gujja S."/>
            <person name="Hansen M."/>
            <person name="Howarth C."/>
            <person name="Imamovic A."/>
            <person name="Larimer J."/>
            <person name="McCowan C."/>
            <person name="Murphy C."/>
            <person name="Neiman D."/>
            <person name="Pearson M."/>
            <person name="Priest M."/>
            <person name="Roberts A."/>
            <person name="Saif S."/>
            <person name="Shea T."/>
            <person name="Sisk P."/>
            <person name="Sykes S."/>
            <person name="Wortman J."/>
            <person name="Nusbaum C."/>
            <person name="Birren B."/>
        </authorList>
    </citation>
    <scope>NUCLEOTIDE SEQUENCE [LARGE SCALE GENOMIC DNA]</scope>
    <source>
        <strain evidence="2 3">209318</strain>
    </source>
</reference>
<protein>
    <submittedName>
        <fullName evidence="2">Uncharacterized protein</fullName>
    </submittedName>
</protein>
<accession>N9Y2D9</accession>
<evidence type="ECO:0000256" key="1">
    <source>
        <dbReference type="SAM" id="MobiDB-lite"/>
    </source>
</evidence>